<proteinExistence type="predicted"/>
<feature type="signal peptide" evidence="1">
    <location>
        <begin position="1"/>
        <end position="20"/>
    </location>
</feature>
<protein>
    <submittedName>
        <fullName evidence="2">Uncharacterized protein</fullName>
    </submittedName>
</protein>
<keyword evidence="3" id="KW-1185">Reference proteome</keyword>
<reference evidence="2 3" key="1">
    <citation type="submission" date="2019-05" db="EMBL/GenBank/DDBJ databases">
        <title>Another draft genome of Portunus trituberculatus and its Hox gene families provides insights of decapod evolution.</title>
        <authorList>
            <person name="Jeong J.-H."/>
            <person name="Song I."/>
            <person name="Kim S."/>
            <person name="Choi T."/>
            <person name="Kim D."/>
            <person name="Ryu S."/>
            <person name="Kim W."/>
        </authorList>
    </citation>
    <scope>NUCLEOTIDE SEQUENCE [LARGE SCALE GENOMIC DNA]</scope>
    <source>
        <tissue evidence="2">Muscle</tissue>
    </source>
</reference>
<name>A0A5B7F6I9_PORTR</name>
<feature type="chain" id="PRO_5022749560" evidence="1">
    <location>
        <begin position="21"/>
        <end position="400"/>
    </location>
</feature>
<dbReference type="Proteomes" id="UP000324222">
    <property type="component" value="Unassembled WGS sequence"/>
</dbReference>
<comment type="caution">
    <text evidence="2">The sequence shown here is derived from an EMBL/GenBank/DDBJ whole genome shotgun (WGS) entry which is preliminary data.</text>
</comment>
<dbReference type="AlphaFoldDB" id="A0A5B7F6I9"/>
<keyword evidence="1" id="KW-0732">Signal</keyword>
<evidence type="ECO:0000313" key="3">
    <source>
        <dbReference type="Proteomes" id="UP000324222"/>
    </source>
</evidence>
<gene>
    <name evidence="2" type="ORF">E2C01_034228</name>
</gene>
<evidence type="ECO:0000313" key="2">
    <source>
        <dbReference type="EMBL" id="MPC40663.1"/>
    </source>
</evidence>
<dbReference type="EMBL" id="VSRR010004768">
    <property type="protein sequence ID" value="MPC40663.1"/>
    <property type="molecule type" value="Genomic_DNA"/>
</dbReference>
<evidence type="ECO:0000256" key="1">
    <source>
        <dbReference type="SAM" id="SignalP"/>
    </source>
</evidence>
<organism evidence="2 3">
    <name type="scientific">Portunus trituberculatus</name>
    <name type="common">Swimming crab</name>
    <name type="synonym">Neptunus trituberculatus</name>
    <dbReference type="NCBI Taxonomy" id="210409"/>
    <lineage>
        <taxon>Eukaryota</taxon>
        <taxon>Metazoa</taxon>
        <taxon>Ecdysozoa</taxon>
        <taxon>Arthropoda</taxon>
        <taxon>Crustacea</taxon>
        <taxon>Multicrustacea</taxon>
        <taxon>Malacostraca</taxon>
        <taxon>Eumalacostraca</taxon>
        <taxon>Eucarida</taxon>
        <taxon>Decapoda</taxon>
        <taxon>Pleocyemata</taxon>
        <taxon>Brachyura</taxon>
        <taxon>Eubrachyura</taxon>
        <taxon>Portunoidea</taxon>
        <taxon>Portunidae</taxon>
        <taxon>Portuninae</taxon>
        <taxon>Portunus</taxon>
    </lineage>
</organism>
<accession>A0A5B7F6I9</accession>
<sequence>MARRLFAASCCGLFTAPCSGSCRWDLRALYKNPRMLEELSVSQGLKFSAVTIRSGRKSETTSFGCGRRKDSVAGSAAGGMRARVAPDEVDGVGGNTLGVRAGHVAGLTQDMNSYMKAGEILWRRQSLGKPLPKQGGPPGSSLKVFHGQPTGPGEARRNSCHRKVLSPVMDLRAGGLWTKGGEELHWLLAGFCVNDGGRGICGLDARGGRSNYPTPQGAVVSASCRDNTHICPGIHHETDPKVSISYPEEVVQAVGKMFWILEWRRRRIRAEGGRNQGPLVGAETRHCRPVAGGELAVEECLSAEGAVGLGSQMGGRGGGRTTRGLWMGCYRGRWQAAQKPPIRQRRGRFTDGIEPVGMRGRVTRGTLKGKWRRQSRATRGEPGKVYGLFCSLLFGIVQVW</sequence>